<organism evidence="2 3">
    <name type="scientific">Clostridium uliginosum</name>
    <dbReference type="NCBI Taxonomy" id="119641"/>
    <lineage>
        <taxon>Bacteria</taxon>
        <taxon>Bacillati</taxon>
        <taxon>Bacillota</taxon>
        <taxon>Clostridia</taxon>
        <taxon>Eubacteriales</taxon>
        <taxon>Clostridiaceae</taxon>
        <taxon>Clostridium</taxon>
    </lineage>
</organism>
<evidence type="ECO:0000256" key="1">
    <source>
        <dbReference type="SAM" id="Phobius"/>
    </source>
</evidence>
<keyword evidence="1" id="KW-0472">Membrane</keyword>
<dbReference type="EMBL" id="FOMG01000003">
    <property type="protein sequence ID" value="SFC40083.1"/>
    <property type="molecule type" value="Genomic_DNA"/>
</dbReference>
<feature type="transmembrane region" description="Helical" evidence="1">
    <location>
        <begin position="168"/>
        <end position="189"/>
    </location>
</feature>
<dbReference type="OrthoDB" id="1903966at2"/>
<keyword evidence="1" id="KW-0812">Transmembrane</keyword>
<gene>
    <name evidence="2" type="ORF">SAMN05421842_10386</name>
</gene>
<feature type="transmembrane region" description="Helical" evidence="1">
    <location>
        <begin position="209"/>
        <end position="228"/>
    </location>
</feature>
<name>A0A1I1J2C3_9CLOT</name>
<evidence type="ECO:0008006" key="4">
    <source>
        <dbReference type="Google" id="ProtNLM"/>
    </source>
</evidence>
<feature type="transmembrane region" description="Helical" evidence="1">
    <location>
        <begin position="105"/>
        <end position="129"/>
    </location>
</feature>
<dbReference type="STRING" id="119641.SAMN05421842_10386"/>
<reference evidence="2 3" key="1">
    <citation type="submission" date="2016-10" db="EMBL/GenBank/DDBJ databases">
        <authorList>
            <person name="de Groot N.N."/>
        </authorList>
    </citation>
    <scope>NUCLEOTIDE SEQUENCE [LARGE SCALE GENOMIC DNA]</scope>
    <source>
        <strain evidence="2 3">DSM 12992</strain>
    </source>
</reference>
<dbReference type="AlphaFoldDB" id="A0A1I1J2C3"/>
<keyword evidence="1" id="KW-1133">Transmembrane helix</keyword>
<evidence type="ECO:0000313" key="2">
    <source>
        <dbReference type="EMBL" id="SFC40083.1"/>
    </source>
</evidence>
<sequence>MPSYFSKTLKILYNNYFKIYDVNGKLIKISFITLFLLLLISIFNPAPVEYLSMISNRMVPSSVDMMYDYTIPIICCSIVVYAFYDDYKDNTHELITFLNYNKFNYIVFIRWLIYVSIFIVGSFITALIYYRAISFLDLKNVVLSLRFIPNLIFLTSLILLITTSTKNIYAAMFLTLSYIMCDYLSSSHLFKIFSLGANTNNFYYKISPIYYMVNRILLLIIGVLNVYISGKIASK</sequence>
<feature type="transmembrane region" description="Helical" evidence="1">
    <location>
        <begin position="66"/>
        <end position="84"/>
    </location>
</feature>
<feature type="transmembrane region" description="Helical" evidence="1">
    <location>
        <begin position="141"/>
        <end position="161"/>
    </location>
</feature>
<feature type="transmembrane region" description="Helical" evidence="1">
    <location>
        <begin position="26"/>
        <end position="46"/>
    </location>
</feature>
<proteinExistence type="predicted"/>
<dbReference type="RefSeq" id="WP_090088737.1">
    <property type="nucleotide sequence ID" value="NZ_FOMG01000003.1"/>
</dbReference>
<dbReference type="Proteomes" id="UP000199263">
    <property type="component" value="Unassembled WGS sequence"/>
</dbReference>
<keyword evidence="3" id="KW-1185">Reference proteome</keyword>
<evidence type="ECO:0000313" key="3">
    <source>
        <dbReference type="Proteomes" id="UP000199263"/>
    </source>
</evidence>
<accession>A0A1I1J2C3</accession>
<protein>
    <recommendedName>
        <fullName evidence="4">ABC-2 family transporter protein</fullName>
    </recommendedName>
</protein>